<keyword evidence="2" id="KW-1185">Reference proteome</keyword>
<name>A0A251XHY2_CLAMM</name>
<proteinExistence type="predicted"/>
<evidence type="ECO:0000313" key="2">
    <source>
        <dbReference type="Proteomes" id="UP000195062"/>
    </source>
</evidence>
<reference evidence="1 2" key="1">
    <citation type="submission" date="2016-08" db="EMBL/GenBank/DDBJ databases">
        <title>Genome sequence of Clavibacter michiganensis subsp. michiganensis strain CASJ007.</title>
        <authorList>
            <person name="Thapa S.P."/>
            <person name="Coaker G."/>
        </authorList>
    </citation>
    <scope>NUCLEOTIDE SEQUENCE [LARGE SCALE GENOMIC DNA]</scope>
    <source>
        <strain evidence="1">CASJ007</strain>
    </source>
</reference>
<gene>
    <name evidence="1" type="ORF">CMMCAS07_10785</name>
</gene>
<dbReference type="AlphaFoldDB" id="A0A251XHY2"/>
<organism evidence="1 2">
    <name type="scientific">Clavibacter michiganensis subsp. michiganensis</name>
    <dbReference type="NCBI Taxonomy" id="33013"/>
    <lineage>
        <taxon>Bacteria</taxon>
        <taxon>Bacillati</taxon>
        <taxon>Actinomycetota</taxon>
        <taxon>Actinomycetes</taxon>
        <taxon>Micrococcales</taxon>
        <taxon>Microbacteriaceae</taxon>
        <taxon>Clavibacter</taxon>
    </lineage>
</organism>
<evidence type="ECO:0000313" key="1">
    <source>
        <dbReference type="EMBL" id="OUE02493.1"/>
    </source>
</evidence>
<comment type="caution">
    <text evidence="1">The sequence shown here is derived from an EMBL/GenBank/DDBJ whole genome shotgun (WGS) entry which is preliminary data.</text>
</comment>
<dbReference type="Proteomes" id="UP000195062">
    <property type="component" value="Unassembled WGS sequence"/>
</dbReference>
<protein>
    <submittedName>
        <fullName evidence="1">Uncharacterized protein</fullName>
    </submittedName>
</protein>
<sequence length="107" mass="11485">MTLGLPARVSVNEVEADPGLTAGQKQEIESAAAISADALSSNHWSQFTIGGSYQQTQNGTFYYNGSRVWISQSYAGRQGSHLCFSNYHITPIENITVGRMAVSLSVG</sequence>
<accession>A0A251XHY2</accession>
<dbReference type="EMBL" id="MDHH01000002">
    <property type="protein sequence ID" value="OUE02493.1"/>
    <property type="molecule type" value="Genomic_DNA"/>
</dbReference>